<dbReference type="GO" id="GO:0016020">
    <property type="term" value="C:membrane"/>
    <property type="evidence" value="ECO:0007669"/>
    <property type="project" value="UniProtKB-SubCell"/>
</dbReference>
<keyword evidence="6 13" id="KW-1133">Transmembrane helix</keyword>
<dbReference type="EMBL" id="JAACNH010000008">
    <property type="protein sequence ID" value="KAG8435606.1"/>
    <property type="molecule type" value="Genomic_DNA"/>
</dbReference>
<evidence type="ECO:0000256" key="8">
    <source>
        <dbReference type="ARBA" id="ARBA00023136"/>
    </source>
</evidence>
<evidence type="ECO:0000256" key="6">
    <source>
        <dbReference type="ARBA" id="ARBA00022989"/>
    </source>
</evidence>
<evidence type="ECO:0000313" key="14">
    <source>
        <dbReference type="EMBL" id="KAG8435606.1"/>
    </source>
</evidence>
<dbReference type="SUPFAM" id="SSF81321">
    <property type="entry name" value="Family A G protein-coupled receptor-like"/>
    <property type="match status" value="1"/>
</dbReference>
<evidence type="ECO:0000256" key="1">
    <source>
        <dbReference type="ARBA" id="ARBA00004141"/>
    </source>
</evidence>
<dbReference type="OrthoDB" id="8876749at2759"/>
<protein>
    <recommendedName>
        <fullName evidence="12">Taste receptor type 2</fullName>
    </recommendedName>
</protein>
<keyword evidence="7 12" id="KW-0297">G-protein coupled receptor</keyword>
<dbReference type="InterPro" id="IPR007960">
    <property type="entry name" value="TAS2R"/>
</dbReference>
<feature type="transmembrane region" description="Helical" evidence="13">
    <location>
        <begin position="242"/>
        <end position="265"/>
    </location>
</feature>
<dbReference type="Proteomes" id="UP000812440">
    <property type="component" value="Chromosome 7"/>
</dbReference>
<keyword evidence="9 12" id="KW-0675">Receptor</keyword>
<keyword evidence="3 12" id="KW-0919">Taste</keyword>
<dbReference type="Gene3D" id="1.20.1070.10">
    <property type="entry name" value="Rhodopsin 7-helix transmembrane proteins"/>
    <property type="match status" value="1"/>
</dbReference>
<dbReference type="PANTHER" id="PTHR11394">
    <property type="entry name" value="TASTE RECEPTOR TYPE 2"/>
    <property type="match status" value="1"/>
</dbReference>
<comment type="caution">
    <text evidence="14">The sequence shown here is derived from an EMBL/GenBank/DDBJ whole genome shotgun (WGS) entry which is preliminary data.</text>
</comment>
<dbReference type="Pfam" id="PF05296">
    <property type="entry name" value="TAS2R"/>
    <property type="match status" value="1"/>
</dbReference>
<dbReference type="GO" id="GO:0004930">
    <property type="term" value="F:G protein-coupled receptor activity"/>
    <property type="evidence" value="ECO:0007669"/>
    <property type="project" value="UniProtKB-KW"/>
</dbReference>
<keyword evidence="10 12" id="KW-0807">Transducer</keyword>
<evidence type="ECO:0000256" key="2">
    <source>
        <dbReference type="ARBA" id="ARBA00007376"/>
    </source>
</evidence>
<keyword evidence="15" id="KW-1185">Reference proteome</keyword>
<feature type="transmembrane region" description="Helical" evidence="13">
    <location>
        <begin position="110"/>
        <end position="130"/>
    </location>
</feature>
<feature type="transmembrane region" description="Helical" evidence="13">
    <location>
        <begin position="23"/>
        <end position="40"/>
    </location>
</feature>
<evidence type="ECO:0000256" key="4">
    <source>
        <dbReference type="ARBA" id="ARBA00022606"/>
    </source>
</evidence>
<keyword evidence="4 12" id="KW-0716">Sensory transduction</keyword>
<gene>
    <name evidence="14" type="ORF">GDO86_013520</name>
</gene>
<sequence length="312" mass="35085">MGIAGNLLILVSNFMEWRRTKDITPYVIILSSIGISNILLQLMTLANQFCIQIQKDFQEIVILSFIAIMTSLALTSLLFSLCLCFFYCVKIIQINNTLFLKLKKEIPRTIPLLLTLSVLVSLSVGMFSYWDLYQDHVSNANVSSTEPSVDLNIKSKCQCFFVLLLALSSVALTIFFSLSLAIIISLYRHMRKMKNNRTTEACKAGLDVHISAAKTLTLLLLLYISFFVELCVLLDISETYGHWYFVLCYILASAFPTLSSLVLIMGNSKLKNSVKIILQILCAGCKKQSNHKDKTVRSSLHPDIRTVTGNIE</sequence>
<dbReference type="GO" id="GO:0033038">
    <property type="term" value="F:bitter taste receptor activity"/>
    <property type="evidence" value="ECO:0007669"/>
    <property type="project" value="InterPro"/>
</dbReference>
<reference evidence="14" key="1">
    <citation type="thesis" date="2020" institute="ProQuest LLC" country="789 East Eisenhower Parkway, Ann Arbor, MI, USA">
        <title>Comparative Genomics and Chromosome Evolution.</title>
        <authorList>
            <person name="Mudd A.B."/>
        </authorList>
    </citation>
    <scope>NUCLEOTIDE SEQUENCE</scope>
    <source>
        <strain evidence="14">Female2</strain>
        <tissue evidence="14">Blood</tissue>
    </source>
</reference>
<evidence type="ECO:0000256" key="9">
    <source>
        <dbReference type="ARBA" id="ARBA00023170"/>
    </source>
</evidence>
<evidence type="ECO:0000256" key="13">
    <source>
        <dbReference type="SAM" id="Phobius"/>
    </source>
</evidence>
<accession>A0A8T2IZN9</accession>
<dbReference type="PANTHER" id="PTHR11394:SF144">
    <property type="entry name" value="TASTE RECEPTOR TYPE 2"/>
    <property type="match status" value="1"/>
</dbReference>
<keyword evidence="8 12" id="KW-0472">Membrane</keyword>
<feature type="transmembrane region" description="Helical" evidence="13">
    <location>
        <begin position="216"/>
        <end position="236"/>
    </location>
</feature>
<proteinExistence type="inferred from homology"/>
<evidence type="ECO:0000256" key="12">
    <source>
        <dbReference type="RuleBase" id="RU004424"/>
    </source>
</evidence>
<comment type="similarity">
    <text evidence="2 11">Belongs to the G-protein coupled receptor T2R family.</text>
</comment>
<feature type="transmembrane region" description="Helical" evidence="13">
    <location>
        <begin position="160"/>
        <end position="187"/>
    </location>
</feature>
<dbReference type="AlphaFoldDB" id="A0A8T2IZN9"/>
<name>A0A8T2IZN9_9PIPI</name>
<evidence type="ECO:0000256" key="5">
    <source>
        <dbReference type="ARBA" id="ARBA00022692"/>
    </source>
</evidence>
<evidence type="ECO:0000256" key="11">
    <source>
        <dbReference type="RuleBase" id="RU004423"/>
    </source>
</evidence>
<comment type="subcellular location">
    <subcellularLocation>
        <location evidence="1 12">Membrane</location>
        <topology evidence="1 12">Multi-pass membrane protein</topology>
    </subcellularLocation>
</comment>
<evidence type="ECO:0000313" key="15">
    <source>
        <dbReference type="Proteomes" id="UP000812440"/>
    </source>
</evidence>
<feature type="transmembrane region" description="Helical" evidence="13">
    <location>
        <begin position="60"/>
        <end position="89"/>
    </location>
</feature>
<keyword evidence="5 12" id="KW-0812">Transmembrane</keyword>
<evidence type="ECO:0000256" key="7">
    <source>
        <dbReference type="ARBA" id="ARBA00023040"/>
    </source>
</evidence>
<evidence type="ECO:0000256" key="10">
    <source>
        <dbReference type="ARBA" id="ARBA00023224"/>
    </source>
</evidence>
<evidence type="ECO:0000256" key="3">
    <source>
        <dbReference type="ARBA" id="ARBA00022480"/>
    </source>
</evidence>
<organism evidence="14 15">
    <name type="scientific">Hymenochirus boettgeri</name>
    <name type="common">Congo dwarf clawed frog</name>
    <dbReference type="NCBI Taxonomy" id="247094"/>
    <lineage>
        <taxon>Eukaryota</taxon>
        <taxon>Metazoa</taxon>
        <taxon>Chordata</taxon>
        <taxon>Craniata</taxon>
        <taxon>Vertebrata</taxon>
        <taxon>Euteleostomi</taxon>
        <taxon>Amphibia</taxon>
        <taxon>Batrachia</taxon>
        <taxon>Anura</taxon>
        <taxon>Pipoidea</taxon>
        <taxon>Pipidae</taxon>
        <taxon>Pipinae</taxon>
        <taxon>Hymenochirus</taxon>
    </lineage>
</organism>